<dbReference type="EMBL" id="OUUZ01000008">
    <property type="protein sequence ID" value="SPQ21995.1"/>
    <property type="molecule type" value="Genomic_DNA"/>
</dbReference>
<accession>A0A3S4F1L4</accession>
<sequence>MLELVEEYEKAYPID</sequence>
<name>A0A3S4F1L4_9PEZI</name>
<reference evidence="1 2" key="1">
    <citation type="submission" date="2018-04" db="EMBL/GenBank/DDBJ databases">
        <authorList>
            <person name="Huttner S."/>
            <person name="Dainat J."/>
        </authorList>
    </citation>
    <scope>NUCLEOTIDE SEQUENCE [LARGE SCALE GENOMIC DNA]</scope>
</reference>
<evidence type="ECO:0000313" key="2">
    <source>
        <dbReference type="Proteomes" id="UP000289323"/>
    </source>
</evidence>
<protein>
    <submittedName>
        <fullName evidence="1">B751ce5a-bb6b-4e21-9357-46319de94a6b</fullName>
    </submittedName>
</protein>
<evidence type="ECO:0000313" key="1">
    <source>
        <dbReference type="EMBL" id="SPQ21995.1"/>
    </source>
</evidence>
<gene>
    <name evidence="1" type="ORF">TT172_LOCUS4414</name>
</gene>
<dbReference type="Proteomes" id="UP000289323">
    <property type="component" value="Unassembled WGS sequence"/>
</dbReference>
<proteinExistence type="predicted"/>
<organism evidence="1 2">
    <name type="scientific">Thermothielavioides terrestris</name>
    <dbReference type="NCBI Taxonomy" id="2587410"/>
    <lineage>
        <taxon>Eukaryota</taxon>
        <taxon>Fungi</taxon>
        <taxon>Dikarya</taxon>
        <taxon>Ascomycota</taxon>
        <taxon>Pezizomycotina</taxon>
        <taxon>Sordariomycetes</taxon>
        <taxon>Sordariomycetidae</taxon>
        <taxon>Sordariales</taxon>
        <taxon>Chaetomiaceae</taxon>
        <taxon>Thermothielavioides</taxon>
    </lineage>
</organism>